<dbReference type="EMBL" id="CM000881">
    <property type="protein sequence ID" value="PNT71159.1"/>
    <property type="molecule type" value="Genomic_DNA"/>
</dbReference>
<keyword evidence="3" id="KW-1185">Reference proteome</keyword>
<dbReference type="AlphaFoldDB" id="A0A2K2DA56"/>
<evidence type="ECO:0000313" key="3">
    <source>
        <dbReference type="Proteomes" id="UP000008810"/>
    </source>
</evidence>
<dbReference type="InParanoid" id="A0A2K2DA56"/>
<evidence type="ECO:0000313" key="1">
    <source>
        <dbReference type="EMBL" id="PNT71159.1"/>
    </source>
</evidence>
<organism evidence="1">
    <name type="scientific">Brachypodium distachyon</name>
    <name type="common">Purple false brome</name>
    <name type="synonym">Trachynia distachya</name>
    <dbReference type="NCBI Taxonomy" id="15368"/>
    <lineage>
        <taxon>Eukaryota</taxon>
        <taxon>Viridiplantae</taxon>
        <taxon>Streptophyta</taxon>
        <taxon>Embryophyta</taxon>
        <taxon>Tracheophyta</taxon>
        <taxon>Spermatophyta</taxon>
        <taxon>Magnoliopsida</taxon>
        <taxon>Liliopsida</taxon>
        <taxon>Poales</taxon>
        <taxon>Poaceae</taxon>
        <taxon>BOP clade</taxon>
        <taxon>Pooideae</taxon>
        <taxon>Stipodae</taxon>
        <taxon>Brachypodieae</taxon>
        <taxon>Brachypodium</taxon>
    </lineage>
</organism>
<protein>
    <submittedName>
        <fullName evidence="1 2">Uncharacterized protein</fullName>
    </submittedName>
</protein>
<sequence length="54" mass="6047">MSDPNIYTRSIYLASCFRHSSVLTVLPVSVISGRDPRQWNRQPLAGVACLLLLM</sequence>
<gene>
    <name evidence="1" type="ORF">BRADI_2g23842v3</name>
</gene>
<name>A0A2K2DA56_BRADI</name>
<evidence type="ECO:0000313" key="2">
    <source>
        <dbReference type="EnsemblPlants" id="PNT71159"/>
    </source>
</evidence>
<proteinExistence type="predicted"/>
<reference evidence="1 2" key="1">
    <citation type="journal article" date="2010" name="Nature">
        <title>Genome sequencing and analysis of the model grass Brachypodium distachyon.</title>
        <authorList>
            <consortium name="International Brachypodium Initiative"/>
        </authorList>
    </citation>
    <scope>NUCLEOTIDE SEQUENCE [LARGE SCALE GENOMIC DNA]</scope>
    <source>
        <strain evidence="1 2">Bd21</strain>
    </source>
</reference>
<accession>A0A2K2DA56</accession>
<dbReference type="Gramene" id="PNT71159">
    <property type="protein sequence ID" value="PNT71159"/>
    <property type="gene ID" value="BRADI_2g23842v3"/>
</dbReference>
<dbReference type="EnsemblPlants" id="PNT71159">
    <property type="protein sequence ID" value="PNT71159"/>
    <property type="gene ID" value="BRADI_2g23842v3"/>
</dbReference>
<reference evidence="2" key="3">
    <citation type="submission" date="2018-08" db="UniProtKB">
        <authorList>
            <consortium name="EnsemblPlants"/>
        </authorList>
    </citation>
    <scope>IDENTIFICATION</scope>
    <source>
        <strain evidence="2">cv. Bd21</strain>
    </source>
</reference>
<reference evidence="1" key="2">
    <citation type="submission" date="2017-06" db="EMBL/GenBank/DDBJ databases">
        <title>WGS assembly of Brachypodium distachyon.</title>
        <authorList>
            <consortium name="The International Brachypodium Initiative"/>
            <person name="Lucas S."/>
            <person name="Harmon-Smith M."/>
            <person name="Lail K."/>
            <person name="Tice H."/>
            <person name="Grimwood J."/>
            <person name="Bruce D."/>
            <person name="Barry K."/>
            <person name="Shu S."/>
            <person name="Lindquist E."/>
            <person name="Wang M."/>
            <person name="Pitluck S."/>
            <person name="Vogel J.P."/>
            <person name="Garvin D.F."/>
            <person name="Mockler T.C."/>
            <person name="Schmutz J."/>
            <person name="Rokhsar D."/>
            <person name="Bevan M.W."/>
        </authorList>
    </citation>
    <scope>NUCLEOTIDE SEQUENCE</scope>
    <source>
        <strain evidence="1">Bd21</strain>
    </source>
</reference>
<dbReference type="Proteomes" id="UP000008810">
    <property type="component" value="Chromosome 2"/>
</dbReference>